<evidence type="ECO:0000313" key="1">
    <source>
        <dbReference type="EMBL" id="KAH6921743.1"/>
    </source>
</evidence>
<comment type="caution">
    <text evidence="1">The sequence shown here is derived from an EMBL/GenBank/DDBJ whole genome shotgun (WGS) entry which is preliminary data.</text>
</comment>
<proteinExistence type="predicted"/>
<gene>
    <name evidence="1" type="ORF">HPB50_004486</name>
</gene>
<dbReference type="Proteomes" id="UP000821845">
    <property type="component" value="Chromosome 9"/>
</dbReference>
<evidence type="ECO:0000313" key="2">
    <source>
        <dbReference type="Proteomes" id="UP000821845"/>
    </source>
</evidence>
<sequence>MVKIRLLPEWKSVMSEVGSPEQVLIANHIMLSTPSNSVRRRFGDLIVADVGEPPLAPQRASRRFGCSLCSYTAAASSLVERHMRTHTGERPYRC</sequence>
<dbReference type="EMBL" id="CM023489">
    <property type="protein sequence ID" value="KAH6921743.1"/>
    <property type="molecule type" value="Genomic_DNA"/>
</dbReference>
<name>A0ACB7RHM5_HYAAI</name>
<reference evidence="1" key="1">
    <citation type="submission" date="2020-05" db="EMBL/GenBank/DDBJ databases">
        <title>Large-scale comparative analyses of tick genomes elucidate their genetic diversity and vector capacities.</title>
        <authorList>
            <person name="Jia N."/>
            <person name="Wang J."/>
            <person name="Shi W."/>
            <person name="Du L."/>
            <person name="Sun Y."/>
            <person name="Zhan W."/>
            <person name="Jiang J."/>
            <person name="Wang Q."/>
            <person name="Zhang B."/>
            <person name="Ji P."/>
            <person name="Sakyi L.B."/>
            <person name="Cui X."/>
            <person name="Yuan T."/>
            <person name="Jiang B."/>
            <person name="Yang W."/>
            <person name="Lam T.T.-Y."/>
            <person name="Chang Q."/>
            <person name="Ding S."/>
            <person name="Wang X."/>
            <person name="Zhu J."/>
            <person name="Ruan X."/>
            <person name="Zhao L."/>
            <person name="Wei J."/>
            <person name="Que T."/>
            <person name="Du C."/>
            <person name="Cheng J."/>
            <person name="Dai P."/>
            <person name="Han X."/>
            <person name="Huang E."/>
            <person name="Gao Y."/>
            <person name="Liu J."/>
            <person name="Shao H."/>
            <person name="Ye R."/>
            <person name="Li L."/>
            <person name="Wei W."/>
            <person name="Wang X."/>
            <person name="Wang C."/>
            <person name="Yang T."/>
            <person name="Huo Q."/>
            <person name="Li W."/>
            <person name="Guo W."/>
            <person name="Chen H."/>
            <person name="Zhou L."/>
            <person name="Ni X."/>
            <person name="Tian J."/>
            <person name="Zhou Y."/>
            <person name="Sheng Y."/>
            <person name="Liu T."/>
            <person name="Pan Y."/>
            <person name="Xia L."/>
            <person name="Li J."/>
            <person name="Zhao F."/>
            <person name="Cao W."/>
        </authorList>
    </citation>
    <scope>NUCLEOTIDE SEQUENCE</scope>
    <source>
        <strain evidence="1">Hyas-2018</strain>
    </source>
</reference>
<organism evidence="1 2">
    <name type="scientific">Hyalomma asiaticum</name>
    <name type="common">Tick</name>
    <dbReference type="NCBI Taxonomy" id="266040"/>
    <lineage>
        <taxon>Eukaryota</taxon>
        <taxon>Metazoa</taxon>
        <taxon>Ecdysozoa</taxon>
        <taxon>Arthropoda</taxon>
        <taxon>Chelicerata</taxon>
        <taxon>Arachnida</taxon>
        <taxon>Acari</taxon>
        <taxon>Parasitiformes</taxon>
        <taxon>Ixodida</taxon>
        <taxon>Ixodoidea</taxon>
        <taxon>Ixodidae</taxon>
        <taxon>Hyalomminae</taxon>
        <taxon>Hyalomma</taxon>
    </lineage>
</organism>
<accession>A0ACB7RHM5</accession>
<keyword evidence="2" id="KW-1185">Reference proteome</keyword>
<protein>
    <submittedName>
        <fullName evidence="1">Uncharacterized protein</fullName>
    </submittedName>
</protein>